<reference evidence="10" key="1">
    <citation type="submission" date="2018-06" db="EMBL/GenBank/DDBJ databases">
        <authorList>
            <person name="Zhirakovskaya E."/>
        </authorList>
    </citation>
    <scope>NUCLEOTIDE SEQUENCE</scope>
</reference>
<gene>
    <name evidence="10" type="ORF">MNBD_ALPHA12-1806</name>
</gene>
<dbReference type="InterPro" id="IPR014720">
    <property type="entry name" value="dsRBD_dom"/>
</dbReference>
<dbReference type="GO" id="GO:0006364">
    <property type="term" value="P:rRNA processing"/>
    <property type="evidence" value="ECO:0007669"/>
    <property type="project" value="InterPro"/>
</dbReference>
<dbReference type="EMBL" id="UOEO01000037">
    <property type="protein sequence ID" value="VAW15713.1"/>
    <property type="molecule type" value="Genomic_DNA"/>
</dbReference>
<dbReference type="InterPro" id="IPR011907">
    <property type="entry name" value="RNase_III"/>
</dbReference>
<dbReference type="EC" id="3.1.26.3" evidence="3"/>
<evidence type="ECO:0000256" key="3">
    <source>
        <dbReference type="ARBA" id="ARBA00012177"/>
    </source>
</evidence>
<evidence type="ECO:0000256" key="7">
    <source>
        <dbReference type="ARBA" id="ARBA00022884"/>
    </source>
</evidence>
<dbReference type="PANTHER" id="PTHR11207">
    <property type="entry name" value="RIBONUCLEASE III"/>
    <property type="match status" value="1"/>
</dbReference>
<dbReference type="CDD" id="cd10845">
    <property type="entry name" value="DSRM_RNAse_III_family"/>
    <property type="match status" value="1"/>
</dbReference>
<evidence type="ECO:0000256" key="6">
    <source>
        <dbReference type="ARBA" id="ARBA00022801"/>
    </source>
</evidence>
<dbReference type="Gene3D" id="1.10.1520.10">
    <property type="entry name" value="Ribonuclease III domain"/>
    <property type="match status" value="1"/>
</dbReference>
<dbReference type="PROSITE" id="PS50142">
    <property type="entry name" value="RNASE_3_2"/>
    <property type="match status" value="1"/>
</dbReference>
<proteinExistence type="inferred from homology"/>
<dbReference type="HAMAP" id="MF_00104">
    <property type="entry name" value="RNase_III"/>
    <property type="match status" value="1"/>
</dbReference>
<dbReference type="CDD" id="cd00593">
    <property type="entry name" value="RIBOc"/>
    <property type="match status" value="1"/>
</dbReference>
<evidence type="ECO:0000313" key="10">
    <source>
        <dbReference type="EMBL" id="VAW15713.1"/>
    </source>
</evidence>
<feature type="domain" description="DRBM" evidence="8">
    <location>
        <begin position="160"/>
        <end position="229"/>
    </location>
</feature>
<name>A0A3B0THU5_9ZZZZ</name>
<organism evidence="10">
    <name type="scientific">hydrothermal vent metagenome</name>
    <dbReference type="NCBI Taxonomy" id="652676"/>
    <lineage>
        <taxon>unclassified sequences</taxon>
        <taxon>metagenomes</taxon>
        <taxon>ecological metagenomes</taxon>
    </lineage>
</organism>
<feature type="domain" description="RNase III" evidence="9">
    <location>
        <begin position="7"/>
        <end position="135"/>
    </location>
</feature>
<protein>
    <recommendedName>
        <fullName evidence="3">ribonuclease III</fullName>
        <ecNumber evidence="3">3.1.26.3</ecNumber>
    </recommendedName>
</protein>
<dbReference type="InterPro" id="IPR036389">
    <property type="entry name" value="RNase_III_sf"/>
</dbReference>
<dbReference type="Pfam" id="PF00035">
    <property type="entry name" value="dsrm"/>
    <property type="match status" value="1"/>
</dbReference>
<keyword evidence="4" id="KW-0540">Nuclease</keyword>
<dbReference type="PROSITE" id="PS00517">
    <property type="entry name" value="RNASE_3_1"/>
    <property type="match status" value="1"/>
</dbReference>
<dbReference type="NCBIfam" id="TIGR02191">
    <property type="entry name" value="RNaseIII"/>
    <property type="match status" value="1"/>
</dbReference>
<keyword evidence="6 10" id="KW-0378">Hydrolase</keyword>
<dbReference type="GO" id="GO:0004525">
    <property type="term" value="F:ribonuclease III activity"/>
    <property type="evidence" value="ECO:0007669"/>
    <property type="project" value="UniProtKB-EC"/>
</dbReference>
<dbReference type="SMART" id="SM00358">
    <property type="entry name" value="DSRM"/>
    <property type="match status" value="1"/>
</dbReference>
<comment type="similarity">
    <text evidence="2">Belongs to the ribonuclease III family.</text>
</comment>
<evidence type="ECO:0000256" key="5">
    <source>
        <dbReference type="ARBA" id="ARBA00022759"/>
    </source>
</evidence>
<accession>A0A3B0THU5</accession>
<dbReference type="InterPro" id="IPR000999">
    <property type="entry name" value="RNase_III_dom"/>
</dbReference>
<dbReference type="PROSITE" id="PS50137">
    <property type="entry name" value="DS_RBD"/>
    <property type="match status" value="1"/>
</dbReference>
<keyword evidence="5" id="KW-0255">Endonuclease</keyword>
<dbReference type="SUPFAM" id="SSF54768">
    <property type="entry name" value="dsRNA-binding domain-like"/>
    <property type="match status" value="1"/>
</dbReference>
<dbReference type="GO" id="GO:0010468">
    <property type="term" value="P:regulation of gene expression"/>
    <property type="evidence" value="ECO:0007669"/>
    <property type="project" value="TreeGrafter"/>
</dbReference>
<evidence type="ECO:0000256" key="2">
    <source>
        <dbReference type="ARBA" id="ARBA00010183"/>
    </source>
</evidence>
<evidence type="ECO:0000256" key="4">
    <source>
        <dbReference type="ARBA" id="ARBA00022722"/>
    </source>
</evidence>
<keyword evidence="7" id="KW-0694">RNA-binding</keyword>
<sequence length="234" mass="25451">MADNSSSSKLEKRLGYVFSDKELLKRALTHSSAISPGKRIEHSYQRLEFLGDRVLGLVVADLLFKRTPQANEGELSRTLNSVVRKESCAQVARALDLGAAIYLGTSEARTGGAEKEAILGDVCEAIIGAIYCDGGLASAYTFIENAFASHLSNSDAHRADAKTSLQEWAQGRKLLPPTYREISRTGPDHAPLFSIAVSVEGFAEAEAEGPSKKIAEHKAASNFLKREKIWNQDQ</sequence>
<dbReference type="PANTHER" id="PTHR11207:SF0">
    <property type="entry name" value="RIBONUCLEASE 3"/>
    <property type="match status" value="1"/>
</dbReference>
<dbReference type="Pfam" id="PF14622">
    <property type="entry name" value="Ribonucleas_3_3"/>
    <property type="match status" value="1"/>
</dbReference>
<evidence type="ECO:0000259" key="8">
    <source>
        <dbReference type="PROSITE" id="PS50137"/>
    </source>
</evidence>
<dbReference type="FunFam" id="1.10.1520.10:FF:000001">
    <property type="entry name" value="Ribonuclease 3"/>
    <property type="match status" value="1"/>
</dbReference>
<dbReference type="SMART" id="SM00535">
    <property type="entry name" value="RIBOc"/>
    <property type="match status" value="1"/>
</dbReference>
<evidence type="ECO:0000256" key="1">
    <source>
        <dbReference type="ARBA" id="ARBA00000109"/>
    </source>
</evidence>
<comment type="catalytic activity">
    <reaction evidence="1">
        <text>Endonucleolytic cleavage to 5'-phosphomonoester.</text>
        <dbReference type="EC" id="3.1.26.3"/>
    </reaction>
</comment>
<dbReference type="AlphaFoldDB" id="A0A3B0THU5"/>
<evidence type="ECO:0000259" key="9">
    <source>
        <dbReference type="PROSITE" id="PS50142"/>
    </source>
</evidence>
<dbReference type="Gene3D" id="3.30.160.20">
    <property type="match status" value="1"/>
</dbReference>
<dbReference type="SUPFAM" id="SSF69065">
    <property type="entry name" value="RNase III domain-like"/>
    <property type="match status" value="1"/>
</dbReference>
<dbReference type="GO" id="GO:0003725">
    <property type="term" value="F:double-stranded RNA binding"/>
    <property type="evidence" value="ECO:0007669"/>
    <property type="project" value="TreeGrafter"/>
</dbReference>